<feature type="chain" id="PRO_5002535858" evidence="1">
    <location>
        <begin position="25"/>
        <end position="105"/>
    </location>
</feature>
<dbReference type="EMBL" id="LCCE01000053">
    <property type="protein sequence ID" value="KKS24916.1"/>
    <property type="molecule type" value="Genomic_DNA"/>
</dbReference>
<organism evidence="2 3">
    <name type="scientific">Candidatus Yanofskybacteria bacterium GW2011_GWC2_41_9</name>
    <dbReference type="NCBI Taxonomy" id="1619029"/>
    <lineage>
        <taxon>Bacteria</taxon>
        <taxon>Candidatus Yanofskyibacteriota</taxon>
    </lineage>
</organism>
<accession>A0A0G0ZSC7</accession>
<evidence type="ECO:0000256" key="1">
    <source>
        <dbReference type="SAM" id="SignalP"/>
    </source>
</evidence>
<comment type="caution">
    <text evidence="2">The sequence shown here is derived from an EMBL/GenBank/DDBJ whole genome shotgun (WGS) entry which is preliminary data.</text>
</comment>
<evidence type="ECO:0000313" key="3">
    <source>
        <dbReference type="Proteomes" id="UP000033859"/>
    </source>
</evidence>
<evidence type="ECO:0000313" key="2">
    <source>
        <dbReference type="EMBL" id="KKS24916.1"/>
    </source>
</evidence>
<keyword evidence="1" id="KW-0732">Signal</keyword>
<proteinExistence type="predicted"/>
<gene>
    <name evidence="2" type="ORF">UU84_C0053G0012</name>
</gene>
<dbReference type="AlphaFoldDB" id="A0A0G0ZSC7"/>
<reference evidence="2 3" key="1">
    <citation type="journal article" date="2015" name="Nature">
        <title>rRNA introns, odd ribosomes, and small enigmatic genomes across a large radiation of phyla.</title>
        <authorList>
            <person name="Brown C.T."/>
            <person name="Hug L.A."/>
            <person name="Thomas B.C."/>
            <person name="Sharon I."/>
            <person name="Castelle C.J."/>
            <person name="Singh A."/>
            <person name="Wilkins M.J."/>
            <person name="Williams K.H."/>
            <person name="Banfield J.F."/>
        </authorList>
    </citation>
    <scope>NUCLEOTIDE SEQUENCE [LARGE SCALE GENOMIC DNA]</scope>
</reference>
<name>A0A0G0ZSC7_9BACT</name>
<dbReference type="Proteomes" id="UP000033859">
    <property type="component" value="Unassembled WGS sequence"/>
</dbReference>
<protein>
    <submittedName>
        <fullName evidence="2">Uncharacterized protein</fullName>
    </submittedName>
</protein>
<feature type="non-terminal residue" evidence="2">
    <location>
        <position position="105"/>
    </location>
</feature>
<feature type="signal peptide" evidence="1">
    <location>
        <begin position="1"/>
        <end position="24"/>
    </location>
</feature>
<sequence>MKHKTFLSLVLVLVMLIGFSEASATTLFDFKKYADEYVVSQVGHNYFNKNFEYLGDKPYPEDTPDSNLRIVQYIHKISVGDYNQDIIVTVWFNFKDGNWNVGNGY</sequence>